<accession>A0A3A1U3L2</accession>
<dbReference type="EMBL" id="QXTG01000001">
    <property type="protein sequence ID" value="RIX30920.1"/>
    <property type="molecule type" value="Genomic_DNA"/>
</dbReference>
<comment type="caution">
    <text evidence="1">The sequence shown here is derived from an EMBL/GenBank/DDBJ whole genome shotgun (WGS) entry which is preliminary data.</text>
</comment>
<dbReference type="Gene3D" id="3.90.1140.10">
    <property type="entry name" value="Cyclic phosphodiesterase"/>
    <property type="match status" value="1"/>
</dbReference>
<gene>
    <name evidence="1" type="ORF">D1781_05925</name>
</gene>
<dbReference type="SUPFAM" id="SSF55144">
    <property type="entry name" value="LigT-like"/>
    <property type="match status" value="1"/>
</dbReference>
<dbReference type="Proteomes" id="UP000265742">
    <property type="component" value="Unassembled WGS sequence"/>
</dbReference>
<dbReference type="Pfam" id="PF13563">
    <property type="entry name" value="2_5_RNA_ligase2"/>
    <property type="match status" value="1"/>
</dbReference>
<evidence type="ECO:0000313" key="2">
    <source>
        <dbReference type="Proteomes" id="UP000265742"/>
    </source>
</evidence>
<dbReference type="AlphaFoldDB" id="A0A3A1U3L2"/>
<dbReference type="InterPro" id="IPR009097">
    <property type="entry name" value="Cyclic_Pdiesterase"/>
</dbReference>
<name>A0A3A1U3L2_9MICO</name>
<proteinExistence type="predicted"/>
<dbReference type="GO" id="GO:0016874">
    <property type="term" value="F:ligase activity"/>
    <property type="evidence" value="ECO:0007669"/>
    <property type="project" value="UniProtKB-KW"/>
</dbReference>
<protein>
    <submittedName>
        <fullName evidence="1">2'-5' RNA ligase family protein</fullName>
    </submittedName>
</protein>
<evidence type="ECO:0000313" key="1">
    <source>
        <dbReference type="EMBL" id="RIX30920.1"/>
    </source>
</evidence>
<keyword evidence="1" id="KW-0436">Ligase</keyword>
<keyword evidence="2" id="KW-1185">Reference proteome</keyword>
<reference evidence="2" key="1">
    <citation type="submission" date="2018-09" db="EMBL/GenBank/DDBJ databases">
        <authorList>
            <person name="Kim I."/>
        </authorList>
    </citation>
    <scope>NUCLEOTIDE SEQUENCE [LARGE SCALE GENOMIC DNA]</scope>
    <source>
        <strain evidence="2">DD4a</strain>
    </source>
</reference>
<organism evidence="1 2">
    <name type="scientific">Amnibacterium setariae</name>
    <dbReference type="NCBI Taxonomy" id="2306585"/>
    <lineage>
        <taxon>Bacteria</taxon>
        <taxon>Bacillati</taxon>
        <taxon>Actinomycetota</taxon>
        <taxon>Actinomycetes</taxon>
        <taxon>Micrococcales</taxon>
        <taxon>Microbacteriaceae</taxon>
        <taxon>Amnibacterium</taxon>
    </lineage>
</organism>
<sequence length="191" mass="20337">MSAAPRSVRRVVQSIELLLDDAAEGVLRAAWTALADAGLPSLATHSGESNRPHVTVAVTEEQGFPAAEAALRAVFEGWGLGAGGLAAVVGSPVLFGGHRHRWVLTRQVVPSRPLLTLHAAVHRALRLHAPDAPVHEQTAPDAWTPHVSLARRVPAERLGDALGLLDVEPLPCRFTGARLWDSERKTVTPLA</sequence>